<evidence type="ECO:0000313" key="2">
    <source>
        <dbReference type="EMBL" id="KAF1755985.1"/>
    </source>
</evidence>
<dbReference type="CTD" id="9822827"/>
<feature type="compositionally biased region" description="Acidic residues" evidence="1">
    <location>
        <begin position="190"/>
        <end position="199"/>
    </location>
</feature>
<gene>
    <name evidence="2" type="ORF">GCK72_012438</name>
</gene>
<dbReference type="Pfam" id="PF03353">
    <property type="entry name" value="Lin-8"/>
    <property type="match status" value="1"/>
</dbReference>
<accession>A0A6A5GN61</accession>
<feature type="region of interest" description="Disordered" evidence="1">
    <location>
        <begin position="190"/>
        <end position="278"/>
    </location>
</feature>
<dbReference type="PANTHER" id="PTHR32020">
    <property type="entry name" value="LIN-8 DOMAIN CONTAINING-RELATED"/>
    <property type="match status" value="1"/>
</dbReference>
<dbReference type="GeneID" id="9822827"/>
<dbReference type="AlphaFoldDB" id="A0A6A5GN61"/>
<dbReference type="PANTHER" id="PTHR32020:SF3">
    <property type="entry name" value="ARID DOMAIN-CONTAINING PROTEIN-RELATED"/>
    <property type="match status" value="1"/>
</dbReference>
<sequence length="398" mass="46299">MSSPLSNIKTESRPIWEQPPPPYIVLPELPPEYPSRHMTFQQYKKLACAPEIARQTWARVGQSCEAKQLLELTILHCFTEVPRLGKKRNSHQKVQDHYATVAIKVWKRIGILYSQQVVSGCLLAAKIGLRRRLRTFTIEKKLLKEKVEEKMWEWPLYLYMRTYRHEEYEKGLRTKALKDKNGQPFVFELNDDYDKEEMENDRSAESTPADNIKKESPAPSALKRSVLLQVKQEEGEPPKKIPLFEPNTSESSRHVPAVSSQHQEVQYKPTQRDLPASSRHVPGFSPDVSGSSQNIQLPQTHHVNQFGFPQQTDPLRHNRNKYFPYDRSETDQYHFNEDMKYLNRKLLRIHENNETLYRAARDAVLAVTAAFEMKTPAKSLESVFLVLAEFFKDVKVPE</sequence>
<protein>
    <submittedName>
        <fullName evidence="2">Uncharacterized protein</fullName>
    </submittedName>
</protein>
<evidence type="ECO:0000256" key="1">
    <source>
        <dbReference type="SAM" id="MobiDB-lite"/>
    </source>
</evidence>
<name>A0A6A5GN61_CAERE</name>
<reference evidence="2 3" key="1">
    <citation type="submission" date="2019-12" db="EMBL/GenBank/DDBJ databases">
        <title>Chromosome-level assembly of the Caenorhabditis remanei genome.</title>
        <authorList>
            <person name="Teterina A.A."/>
            <person name="Willis J.H."/>
            <person name="Phillips P.C."/>
        </authorList>
    </citation>
    <scope>NUCLEOTIDE SEQUENCE [LARGE SCALE GENOMIC DNA]</scope>
    <source>
        <strain evidence="2 3">PX506</strain>
        <tissue evidence="2">Whole organism</tissue>
    </source>
</reference>
<dbReference type="Proteomes" id="UP000483820">
    <property type="component" value="Chromosome IV"/>
</dbReference>
<evidence type="ECO:0000313" key="3">
    <source>
        <dbReference type="Proteomes" id="UP000483820"/>
    </source>
</evidence>
<dbReference type="GO" id="GO:0005634">
    <property type="term" value="C:nucleus"/>
    <property type="evidence" value="ECO:0007669"/>
    <property type="project" value="TreeGrafter"/>
</dbReference>
<dbReference type="InterPro" id="IPR005020">
    <property type="entry name" value="LIN-8"/>
</dbReference>
<dbReference type="RefSeq" id="XP_053583887.1">
    <property type="nucleotide sequence ID" value="XM_053729115.1"/>
</dbReference>
<organism evidence="2 3">
    <name type="scientific">Caenorhabditis remanei</name>
    <name type="common">Caenorhabditis vulgaris</name>
    <dbReference type="NCBI Taxonomy" id="31234"/>
    <lineage>
        <taxon>Eukaryota</taxon>
        <taxon>Metazoa</taxon>
        <taxon>Ecdysozoa</taxon>
        <taxon>Nematoda</taxon>
        <taxon>Chromadorea</taxon>
        <taxon>Rhabditida</taxon>
        <taxon>Rhabditina</taxon>
        <taxon>Rhabditomorpha</taxon>
        <taxon>Rhabditoidea</taxon>
        <taxon>Rhabditidae</taxon>
        <taxon>Peloderinae</taxon>
        <taxon>Caenorhabditis</taxon>
    </lineage>
</organism>
<dbReference type="KEGG" id="crq:GCK72_012438"/>
<comment type="caution">
    <text evidence="2">The sequence shown here is derived from an EMBL/GenBank/DDBJ whole genome shotgun (WGS) entry which is preliminary data.</text>
</comment>
<dbReference type="EMBL" id="WUAV01000004">
    <property type="protein sequence ID" value="KAF1755985.1"/>
    <property type="molecule type" value="Genomic_DNA"/>
</dbReference>
<proteinExistence type="predicted"/>